<keyword evidence="1" id="KW-1133">Transmembrane helix</keyword>
<accession>A0ABX7Q054</accession>
<keyword evidence="1" id="KW-0812">Transmembrane</keyword>
<gene>
    <name evidence="2" type="ORF">JZM60_10500</name>
</gene>
<proteinExistence type="predicted"/>
<evidence type="ECO:0008006" key="4">
    <source>
        <dbReference type="Google" id="ProtNLM"/>
    </source>
</evidence>
<sequence length="126" mass="14213">MHMFDTIMAILTISAAAIIIPRMMIDWQRCREFIREDDEESLRQFVAEQKRWIARHGISAMGAIGVVAIITCTAGMASFEKLAGVTTAYGMMTLTFAFIESLMAFRAENRLQARTVSAREVREFGN</sequence>
<keyword evidence="1" id="KW-0472">Membrane</keyword>
<keyword evidence="3" id="KW-1185">Reference proteome</keyword>
<feature type="transmembrane region" description="Helical" evidence="1">
    <location>
        <begin position="85"/>
        <end position="105"/>
    </location>
</feature>
<protein>
    <recommendedName>
        <fullName evidence="4">DUF2721 domain-containing protein</fullName>
    </recommendedName>
</protein>
<evidence type="ECO:0000256" key="1">
    <source>
        <dbReference type="SAM" id="Phobius"/>
    </source>
</evidence>
<dbReference type="Proteomes" id="UP000663651">
    <property type="component" value="Chromosome"/>
</dbReference>
<reference evidence="2 3" key="1">
    <citation type="submission" date="2021-03" db="EMBL/GenBank/DDBJ databases">
        <title>Geobacter metallireducens gen. nov. sp. nov., a microorganism capable of coupling the complete oxidation of organic compounds to the reduction of iron and other metals.</title>
        <authorList>
            <person name="Li Y."/>
        </authorList>
    </citation>
    <scope>NUCLEOTIDE SEQUENCE [LARGE SCALE GENOMIC DNA]</scope>
    <source>
        <strain evidence="2 3">Jerry-YX</strain>
    </source>
</reference>
<evidence type="ECO:0000313" key="2">
    <source>
        <dbReference type="EMBL" id="QSV44597.1"/>
    </source>
</evidence>
<organism evidence="2 3">
    <name type="scientific">Geobacter benzoatilyticus</name>
    <dbReference type="NCBI Taxonomy" id="2815309"/>
    <lineage>
        <taxon>Bacteria</taxon>
        <taxon>Pseudomonadati</taxon>
        <taxon>Thermodesulfobacteriota</taxon>
        <taxon>Desulfuromonadia</taxon>
        <taxon>Geobacterales</taxon>
        <taxon>Geobacteraceae</taxon>
        <taxon>Geobacter</taxon>
    </lineage>
</organism>
<dbReference type="RefSeq" id="WP_207162371.1">
    <property type="nucleotide sequence ID" value="NZ_CP071382.1"/>
</dbReference>
<dbReference type="EMBL" id="CP071382">
    <property type="protein sequence ID" value="QSV44597.1"/>
    <property type="molecule type" value="Genomic_DNA"/>
</dbReference>
<evidence type="ECO:0000313" key="3">
    <source>
        <dbReference type="Proteomes" id="UP000663651"/>
    </source>
</evidence>
<feature type="transmembrane region" description="Helical" evidence="1">
    <location>
        <begin position="6"/>
        <end position="25"/>
    </location>
</feature>
<name>A0ABX7Q054_9BACT</name>
<feature type="transmembrane region" description="Helical" evidence="1">
    <location>
        <begin position="58"/>
        <end position="79"/>
    </location>
</feature>